<dbReference type="PANTHER" id="PTHR30086">
    <property type="entry name" value="ARGININE EXPORTER PROTEIN ARGO"/>
    <property type="match status" value="1"/>
</dbReference>
<evidence type="ECO:0000256" key="1">
    <source>
        <dbReference type="ARBA" id="ARBA00004651"/>
    </source>
</evidence>
<keyword evidence="4 6" id="KW-1133">Transmembrane helix</keyword>
<evidence type="ECO:0000256" key="4">
    <source>
        <dbReference type="ARBA" id="ARBA00022989"/>
    </source>
</evidence>
<dbReference type="InterPro" id="IPR001123">
    <property type="entry name" value="LeuE-type"/>
</dbReference>
<dbReference type="EMBL" id="LAQT01000036">
    <property type="protein sequence ID" value="KPC49692.1"/>
    <property type="molecule type" value="Genomic_DNA"/>
</dbReference>
<name>A0A0N0XHM1_9NEIS</name>
<keyword evidence="3 6" id="KW-0812">Transmembrane</keyword>
<evidence type="ECO:0000313" key="7">
    <source>
        <dbReference type="EMBL" id="KPC49692.1"/>
    </source>
</evidence>
<evidence type="ECO:0000256" key="6">
    <source>
        <dbReference type="SAM" id="Phobius"/>
    </source>
</evidence>
<dbReference type="Pfam" id="PF01810">
    <property type="entry name" value="LysE"/>
    <property type="match status" value="1"/>
</dbReference>
<keyword evidence="5 6" id="KW-0472">Membrane</keyword>
<dbReference type="GO" id="GO:0015171">
    <property type="term" value="F:amino acid transmembrane transporter activity"/>
    <property type="evidence" value="ECO:0007669"/>
    <property type="project" value="TreeGrafter"/>
</dbReference>
<dbReference type="PANTHER" id="PTHR30086:SF20">
    <property type="entry name" value="ARGININE EXPORTER PROTEIN ARGO-RELATED"/>
    <property type="match status" value="1"/>
</dbReference>
<comment type="caution">
    <text evidence="7">The sequence shown here is derived from an EMBL/GenBank/DDBJ whole genome shotgun (WGS) entry which is preliminary data.</text>
</comment>
<dbReference type="AlphaFoldDB" id="A0A0N0XHM1"/>
<feature type="transmembrane region" description="Helical" evidence="6">
    <location>
        <begin position="179"/>
        <end position="199"/>
    </location>
</feature>
<dbReference type="Proteomes" id="UP000037939">
    <property type="component" value="Unassembled WGS sequence"/>
</dbReference>
<dbReference type="GO" id="GO:0005886">
    <property type="term" value="C:plasma membrane"/>
    <property type="evidence" value="ECO:0007669"/>
    <property type="project" value="UniProtKB-SubCell"/>
</dbReference>
<organism evidence="7 8">
    <name type="scientific">Amantichitinum ursilacus</name>
    <dbReference type="NCBI Taxonomy" id="857265"/>
    <lineage>
        <taxon>Bacteria</taxon>
        <taxon>Pseudomonadati</taxon>
        <taxon>Pseudomonadota</taxon>
        <taxon>Betaproteobacteria</taxon>
        <taxon>Neisseriales</taxon>
        <taxon>Chitinibacteraceae</taxon>
        <taxon>Amantichitinum</taxon>
    </lineage>
</organism>
<accession>A0A0N0XHM1</accession>
<dbReference type="PATRIC" id="fig|857265.3.peg.4147"/>
<gene>
    <name evidence="7" type="primary">argO</name>
    <name evidence="7" type="ORF">WG78_20255</name>
</gene>
<keyword evidence="8" id="KW-1185">Reference proteome</keyword>
<feature type="transmembrane region" description="Helical" evidence="6">
    <location>
        <begin position="147"/>
        <end position="167"/>
    </location>
</feature>
<evidence type="ECO:0000256" key="3">
    <source>
        <dbReference type="ARBA" id="ARBA00022692"/>
    </source>
</evidence>
<feature type="transmembrane region" description="Helical" evidence="6">
    <location>
        <begin position="106"/>
        <end position="127"/>
    </location>
</feature>
<protein>
    <submittedName>
        <fullName evidence="7">Arginine exporter protein ArgO</fullName>
    </submittedName>
</protein>
<evidence type="ECO:0000256" key="2">
    <source>
        <dbReference type="ARBA" id="ARBA00022475"/>
    </source>
</evidence>
<evidence type="ECO:0000313" key="8">
    <source>
        <dbReference type="Proteomes" id="UP000037939"/>
    </source>
</evidence>
<keyword evidence="2" id="KW-1003">Cell membrane</keyword>
<dbReference type="STRING" id="857265.WG78_20255"/>
<evidence type="ECO:0000256" key="5">
    <source>
        <dbReference type="ARBA" id="ARBA00023136"/>
    </source>
</evidence>
<feature type="transmembrane region" description="Helical" evidence="6">
    <location>
        <begin position="38"/>
        <end position="61"/>
    </location>
</feature>
<comment type="subcellular location">
    <subcellularLocation>
        <location evidence="1">Cell membrane</location>
        <topology evidence="1">Multi-pass membrane protein</topology>
    </subcellularLocation>
</comment>
<proteinExistence type="predicted"/>
<reference evidence="7 8" key="1">
    <citation type="submission" date="2015-07" db="EMBL/GenBank/DDBJ databases">
        <title>Draft genome sequence of the Amantichitinum ursilacus IGB-41, a new chitin-degrading bacterium.</title>
        <authorList>
            <person name="Kirstahler P."/>
            <person name="Guenther M."/>
            <person name="Grumaz C."/>
            <person name="Rupp S."/>
            <person name="Zibek S."/>
            <person name="Sohn K."/>
        </authorList>
    </citation>
    <scope>NUCLEOTIDE SEQUENCE [LARGE SCALE GENOMIC DNA]</scope>
    <source>
        <strain evidence="7 8">IGB-41</strain>
    </source>
</reference>
<dbReference type="OrthoDB" id="5638726at2"/>
<sequence length="200" mass="20873">MVSAWLQGFGLGGGLIVAIGGQNAHVLRMGLQKQHVTLTVLVCIVGDVLLIAAGAAGMGALIADFPLLTRVARWAGAAFLTWYGIRAWRAAFGSDALNAEAARPALTWQQALLTVAALTWLNPHVYLDTVVLLGSVAAQQSGSARPWFALGAMSASVLWFSGIGFGARLLAPLFASPKAWSVLDMVIGVIMFALAATLVC</sequence>
<feature type="transmembrane region" description="Helical" evidence="6">
    <location>
        <begin position="6"/>
        <end position="26"/>
    </location>
</feature>